<proteinExistence type="predicted"/>
<dbReference type="EMBL" id="BGZK01001314">
    <property type="protein sequence ID" value="GBP77009.1"/>
    <property type="molecule type" value="Genomic_DNA"/>
</dbReference>
<evidence type="ECO:0000256" key="2">
    <source>
        <dbReference type="SAM" id="SignalP"/>
    </source>
</evidence>
<feature type="region of interest" description="Disordered" evidence="1">
    <location>
        <begin position="94"/>
        <end position="114"/>
    </location>
</feature>
<organism evidence="3 4">
    <name type="scientific">Eumeta variegata</name>
    <name type="common">Bagworm moth</name>
    <name type="synonym">Eumeta japonica</name>
    <dbReference type="NCBI Taxonomy" id="151549"/>
    <lineage>
        <taxon>Eukaryota</taxon>
        <taxon>Metazoa</taxon>
        <taxon>Ecdysozoa</taxon>
        <taxon>Arthropoda</taxon>
        <taxon>Hexapoda</taxon>
        <taxon>Insecta</taxon>
        <taxon>Pterygota</taxon>
        <taxon>Neoptera</taxon>
        <taxon>Endopterygota</taxon>
        <taxon>Lepidoptera</taxon>
        <taxon>Glossata</taxon>
        <taxon>Ditrysia</taxon>
        <taxon>Tineoidea</taxon>
        <taxon>Psychidae</taxon>
        <taxon>Oiketicinae</taxon>
        <taxon>Eumeta</taxon>
    </lineage>
</organism>
<evidence type="ECO:0000313" key="4">
    <source>
        <dbReference type="Proteomes" id="UP000299102"/>
    </source>
</evidence>
<gene>
    <name evidence="3" type="ORF">EVAR_49570_1</name>
</gene>
<dbReference type="AlphaFoldDB" id="A0A4C1YQW1"/>
<reference evidence="3 4" key="1">
    <citation type="journal article" date="2019" name="Commun. Biol.">
        <title>The bagworm genome reveals a unique fibroin gene that provides high tensile strength.</title>
        <authorList>
            <person name="Kono N."/>
            <person name="Nakamura H."/>
            <person name="Ohtoshi R."/>
            <person name="Tomita M."/>
            <person name="Numata K."/>
            <person name="Arakawa K."/>
        </authorList>
    </citation>
    <scope>NUCLEOTIDE SEQUENCE [LARGE SCALE GENOMIC DNA]</scope>
</reference>
<protein>
    <submittedName>
        <fullName evidence="3">Uncharacterized protein</fullName>
    </submittedName>
</protein>
<keyword evidence="2" id="KW-0732">Signal</keyword>
<comment type="caution">
    <text evidence="3">The sequence shown here is derived from an EMBL/GenBank/DDBJ whole genome shotgun (WGS) entry which is preliminary data.</text>
</comment>
<feature type="signal peptide" evidence="2">
    <location>
        <begin position="1"/>
        <end position="15"/>
    </location>
</feature>
<sequence>MLEVAVLITAIAAIARTPQEAGVWTFEVSRNDHVHSRPYKHASGERSLLCDIRRSTIRSTRTTKKMSQAFTSRRSLVDGTKLFSPRKKTLSLVSRHREPSALLPDDATTPHERRPHTDFLRECTLPFRVELTATCDLLGPSPMPAHRANFVGARPNTRGRALRPPAGCPAVSGVAILNITAADAVHALNRNVNELKKRGII</sequence>
<keyword evidence="4" id="KW-1185">Reference proteome</keyword>
<accession>A0A4C1YQW1</accession>
<evidence type="ECO:0000256" key="1">
    <source>
        <dbReference type="SAM" id="MobiDB-lite"/>
    </source>
</evidence>
<feature type="chain" id="PRO_5020030781" evidence="2">
    <location>
        <begin position="16"/>
        <end position="201"/>
    </location>
</feature>
<name>A0A4C1YQW1_EUMVA</name>
<evidence type="ECO:0000313" key="3">
    <source>
        <dbReference type="EMBL" id="GBP77009.1"/>
    </source>
</evidence>
<dbReference type="Proteomes" id="UP000299102">
    <property type="component" value="Unassembled WGS sequence"/>
</dbReference>